<dbReference type="PROSITE" id="PS01265">
    <property type="entry name" value="TPX"/>
    <property type="match status" value="1"/>
</dbReference>
<dbReference type="Proteomes" id="UP000023703">
    <property type="component" value="Chromosome"/>
</dbReference>
<feature type="domain" description="Thioredoxin" evidence="7">
    <location>
        <begin position="25"/>
        <end position="172"/>
    </location>
</feature>
<accession>X5DVZ2</accession>
<organism evidence="8 9">
    <name type="scientific">Corynebacterium glyciniphilum AJ 3170</name>
    <dbReference type="NCBI Taxonomy" id="1404245"/>
    <lineage>
        <taxon>Bacteria</taxon>
        <taxon>Bacillati</taxon>
        <taxon>Actinomycetota</taxon>
        <taxon>Actinomycetes</taxon>
        <taxon>Mycobacteriales</taxon>
        <taxon>Corynebacteriaceae</taxon>
        <taxon>Corynebacterium</taxon>
    </lineage>
</organism>
<keyword evidence="1 6" id="KW-0575">Peroxidase</keyword>
<dbReference type="Gene3D" id="3.40.30.10">
    <property type="entry name" value="Glutaredoxin"/>
    <property type="match status" value="1"/>
</dbReference>
<dbReference type="KEGG" id="cgy:CGLY_15315"/>
<dbReference type="EC" id="1.11.1.24" evidence="6"/>
<protein>
    <recommendedName>
        <fullName evidence="6">Thiol peroxidase</fullName>
        <shortName evidence="6">Tpx</shortName>
        <ecNumber evidence="6">1.11.1.24</ecNumber>
    </recommendedName>
    <alternativeName>
        <fullName evidence="6">Peroxiredoxin tpx</fullName>
        <shortName evidence="6">Prx</shortName>
    </alternativeName>
    <alternativeName>
        <fullName evidence="6">Thioredoxin peroxidase</fullName>
    </alternativeName>
    <alternativeName>
        <fullName evidence="6">Thioredoxin-dependent peroxiredoxin</fullName>
    </alternativeName>
</protein>
<dbReference type="InterPro" id="IPR050455">
    <property type="entry name" value="Tpx_Peroxidase_subfamily"/>
</dbReference>
<dbReference type="HOGENOM" id="CLU_042529_12_2_11"/>
<dbReference type="InterPro" id="IPR018219">
    <property type="entry name" value="Tpx_CS"/>
</dbReference>
<dbReference type="NCBIfam" id="NF001808">
    <property type="entry name" value="PRK00522.1"/>
    <property type="match status" value="1"/>
</dbReference>
<dbReference type="SUPFAM" id="SSF52833">
    <property type="entry name" value="Thioredoxin-like"/>
    <property type="match status" value="1"/>
</dbReference>
<evidence type="ECO:0000256" key="5">
    <source>
        <dbReference type="ARBA" id="ARBA00023284"/>
    </source>
</evidence>
<dbReference type="AlphaFoldDB" id="X5DVZ2"/>
<comment type="similarity">
    <text evidence="6">Belongs to the peroxiredoxin family. Tpx subfamily.</text>
</comment>
<feature type="disulfide bond" description="Redox-active" evidence="6">
    <location>
        <begin position="67"/>
        <end position="101"/>
    </location>
</feature>
<dbReference type="CDD" id="cd03014">
    <property type="entry name" value="PRX_Atyp2cys"/>
    <property type="match status" value="1"/>
</dbReference>
<proteinExistence type="inferred from homology"/>
<evidence type="ECO:0000313" key="8">
    <source>
        <dbReference type="EMBL" id="AHW65499.1"/>
    </source>
</evidence>
<dbReference type="InterPro" id="IPR002065">
    <property type="entry name" value="TPX"/>
</dbReference>
<dbReference type="PROSITE" id="PS51352">
    <property type="entry name" value="THIOREDOXIN_2"/>
    <property type="match status" value="1"/>
</dbReference>
<dbReference type="Pfam" id="PF08534">
    <property type="entry name" value="Redoxin"/>
    <property type="match status" value="1"/>
</dbReference>
<dbReference type="GO" id="GO:0008379">
    <property type="term" value="F:thioredoxin peroxidase activity"/>
    <property type="evidence" value="ECO:0007669"/>
    <property type="project" value="UniProtKB-UniRule"/>
</dbReference>
<keyword evidence="2 6" id="KW-0049">Antioxidant</keyword>
<dbReference type="eggNOG" id="COG2077">
    <property type="taxonomic scope" value="Bacteria"/>
</dbReference>
<comment type="subunit">
    <text evidence="6">Homodimer.</text>
</comment>
<dbReference type="PANTHER" id="PTHR43110">
    <property type="entry name" value="THIOL PEROXIDASE"/>
    <property type="match status" value="1"/>
</dbReference>
<dbReference type="STRING" id="1404245.CGLY_15315"/>
<keyword evidence="4 6" id="KW-1015">Disulfide bond</keyword>
<keyword evidence="3 6" id="KW-0560">Oxidoreductase</keyword>
<evidence type="ECO:0000256" key="6">
    <source>
        <dbReference type="HAMAP-Rule" id="MF_00269"/>
    </source>
</evidence>
<dbReference type="InterPro" id="IPR013740">
    <property type="entry name" value="Redoxin"/>
</dbReference>
<feature type="active site" description="Cysteine sulfenic acid (-SOH) intermediate" evidence="6">
    <location>
        <position position="67"/>
    </location>
</feature>
<evidence type="ECO:0000256" key="2">
    <source>
        <dbReference type="ARBA" id="ARBA00022862"/>
    </source>
</evidence>
<evidence type="ECO:0000313" key="9">
    <source>
        <dbReference type="Proteomes" id="UP000023703"/>
    </source>
</evidence>
<comment type="catalytic activity">
    <reaction evidence="6">
        <text>a hydroperoxide + [thioredoxin]-dithiol = an alcohol + [thioredoxin]-disulfide + H2O</text>
        <dbReference type="Rhea" id="RHEA:62620"/>
        <dbReference type="Rhea" id="RHEA-COMP:10698"/>
        <dbReference type="Rhea" id="RHEA-COMP:10700"/>
        <dbReference type="ChEBI" id="CHEBI:15377"/>
        <dbReference type="ChEBI" id="CHEBI:29950"/>
        <dbReference type="ChEBI" id="CHEBI:30879"/>
        <dbReference type="ChEBI" id="CHEBI:35924"/>
        <dbReference type="ChEBI" id="CHEBI:50058"/>
        <dbReference type="EC" id="1.11.1.24"/>
    </reaction>
</comment>
<name>X5DVZ2_9CORY</name>
<dbReference type="HAMAP" id="MF_00269">
    <property type="entry name" value="Tpx"/>
    <property type="match status" value="1"/>
</dbReference>
<dbReference type="InterPro" id="IPR036249">
    <property type="entry name" value="Thioredoxin-like_sf"/>
</dbReference>
<evidence type="ECO:0000256" key="4">
    <source>
        <dbReference type="ARBA" id="ARBA00023157"/>
    </source>
</evidence>
<dbReference type="PANTHER" id="PTHR43110:SF1">
    <property type="entry name" value="THIOL PEROXIDASE"/>
    <property type="match status" value="1"/>
</dbReference>
<gene>
    <name evidence="6 8" type="primary">tpx</name>
    <name evidence="8" type="ORF">CGLY_15315</name>
</gene>
<comment type="function">
    <text evidence="6">Thiol-specific peroxidase that catalyzes the reduction of hydrogen peroxide and organic hydroperoxides to water and alcohols, respectively. Plays a role in cell protection against oxidative stress by detoxifying peroxides.</text>
</comment>
<evidence type="ECO:0000256" key="1">
    <source>
        <dbReference type="ARBA" id="ARBA00022559"/>
    </source>
</evidence>
<sequence length="172" mass="18039">MYATMGGMADTAFQGTPAHTVGDLPAVGEQAPNFTTVSAELKDVNGDSLRGKRVVLNIFPSVDTGVCAASEREFNKRATDLENTAVVSVSKDLPFALARFCAAEGIENVEPTSAFRSSFGEDFGVTLTDSPLAGLLGRSVVVLDTDGTVLHSQLVPEITTEPDYDAALAVLN</sequence>
<evidence type="ECO:0000256" key="3">
    <source>
        <dbReference type="ARBA" id="ARBA00023002"/>
    </source>
</evidence>
<keyword evidence="5 6" id="KW-0676">Redox-active center</keyword>
<comment type="miscellaneous">
    <text evidence="6">The active site is a conserved redox-active cysteine residue, the peroxidatic cysteine (C(P)), which makes the nucleophilic attack on the peroxide substrate. The peroxide oxidizes the C(P)-SH to cysteine sulfenic acid (C(P)-SOH), which then reacts with another cysteine residue, the resolving cysteine (C(R)), to form a disulfide bridge. The disulfide is subsequently reduced by an appropriate electron donor to complete the catalytic cycle. In this atypical 2-Cys peroxiredoxin, C(R) is present in the same subunit to form an intramolecular disulfide. The disulfide is subsequently reduced by thioredoxin.</text>
</comment>
<evidence type="ECO:0000259" key="7">
    <source>
        <dbReference type="PROSITE" id="PS51352"/>
    </source>
</evidence>
<dbReference type="EMBL" id="CP006842">
    <property type="protein sequence ID" value="AHW65499.1"/>
    <property type="molecule type" value="Genomic_DNA"/>
</dbReference>
<dbReference type="InterPro" id="IPR013766">
    <property type="entry name" value="Thioredoxin_domain"/>
</dbReference>
<keyword evidence="9" id="KW-1185">Reference proteome</keyword>
<reference evidence="8 9" key="1">
    <citation type="journal article" date="2015" name="Int. J. Syst. Evol. Microbiol.">
        <title>Revisiting Corynebacterium glyciniphilum (ex Kubota et al., 1972) sp. nov., nom. rev., isolated from putrefied banana.</title>
        <authorList>
            <person name="Al-Dilaimi A."/>
            <person name="Bednarz H."/>
            <person name="Lomker A."/>
            <person name="Niehaus K."/>
            <person name="Kalinowski J."/>
            <person name="Ruckert C."/>
        </authorList>
    </citation>
    <scope>NUCLEOTIDE SEQUENCE [LARGE SCALE GENOMIC DNA]</scope>
    <source>
        <strain evidence="8">AJ 3170</strain>
    </source>
</reference>